<keyword evidence="5 15" id="KW-0378">Hydrolase</keyword>
<reference evidence="19" key="1">
    <citation type="submission" date="2023-09" db="EMBL/GenBank/DDBJ databases">
        <title>Demequina sp. a novel bacteria isolated from Capsicum annuum.</title>
        <authorList>
            <person name="Humaira Z."/>
            <person name="Lee J."/>
            <person name="Cho D."/>
        </authorList>
    </citation>
    <scope>NUCLEOTIDE SEQUENCE</scope>
    <source>
        <strain evidence="19">PMTSA13</strain>
    </source>
</reference>
<dbReference type="GO" id="GO:0005524">
    <property type="term" value="F:ATP binding"/>
    <property type="evidence" value="ECO:0007669"/>
    <property type="project" value="UniProtKB-UniRule"/>
</dbReference>
<proteinExistence type="inferred from homology"/>
<keyword evidence="6 15" id="KW-0347">Helicase</keyword>
<keyword evidence="9" id="KW-0238">DNA-binding</keyword>
<feature type="compositionally biased region" description="Low complexity" evidence="16">
    <location>
        <begin position="525"/>
        <end position="534"/>
    </location>
</feature>
<dbReference type="Gene3D" id="1.10.486.10">
    <property type="entry name" value="PCRA, domain 4"/>
    <property type="match status" value="1"/>
</dbReference>
<dbReference type="GO" id="GO:0005829">
    <property type="term" value="C:cytosol"/>
    <property type="evidence" value="ECO:0007669"/>
    <property type="project" value="TreeGrafter"/>
</dbReference>
<dbReference type="InterPro" id="IPR011604">
    <property type="entry name" value="PDDEXK-like_dom_sf"/>
</dbReference>
<comment type="catalytic activity">
    <reaction evidence="12">
        <text>Couples ATP hydrolysis with the unwinding of duplex DNA by translocating in the 3'-5' direction.</text>
        <dbReference type="EC" id="5.6.2.4"/>
    </reaction>
</comment>
<accession>A0AA96JAA7</accession>
<dbReference type="Gene3D" id="3.40.50.300">
    <property type="entry name" value="P-loop containing nucleotide triphosphate hydrolases"/>
    <property type="match status" value="2"/>
</dbReference>
<evidence type="ECO:0000256" key="5">
    <source>
        <dbReference type="ARBA" id="ARBA00022801"/>
    </source>
</evidence>
<evidence type="ECO:0000256" key="16">
    <source>
        <dbReference type="SAM" id="MobiDB-lite"/>
    </source>
</evidence>
<evidence type="ECO:0000256" key="4">
    <source>
        <dbReference type="ARBA" id="ARBA00022763"/>
    </source>
</evidence>
<dbReference type="Proteomes" id="UP001303408">
    <property type="component" value="Chromosome"/>
</dbReference>
<feature type="domain" description="UvrD-like helicase ATP-binding" evidence="17">
    <location>
        <begin position="23"/>
        <end position="325"/>
    </location>
</feature>
<dbReference type="InterPro" id="IPR013986">
    <property type="entry name" value="DExx_box_DNA_helicase_dom_sf"/>
</dbReference>
<evidence type="ECO:0000256" key="10">
    <source>
        <dbReference type="ARBA" id="ARBA00023204"/>
    </source>
</evidence>
<keyword evidence="3 15" id="KW-0547">Nucleotide-binding</keyword>
<dbReference type="GO" id="GO:0003677">
    <property type="term" value="F:DNA binding"/>
    <property type="evidence" value="ECO:0007669"/>
    <property type="project" value="UniProtKB-KW"/>
</dbReference>
<dbReference type="Gene3D" id="3.90.320.10">
    <property type="match status" value="1"/>
</dbReference>
<feature type="binding site" evidence="15">
    <location>
        <begin position="44"/>
        <end position="51"/>
    </location>
    <ligand>
        <name>ATP</name>
        <dbReference type="ChEBI" id="CHEBI:30616"/>
    </ligand>
</feature>
<dbReference type="PANTHER" id="PTHR11070:SF59">
    <property type="entry name" value="DNA 3'-5' HELICASE"/>
    <property type="match status" value="1"/>
</dbReference>
<evidence type="ECO:0000256" key="12">
    <source>
        <dbReference type="ARBA" id="ARBA00034617"/>
    </source>
</evidence>
<keyword evidence="11" id="KW-0413">Isomerase</keyword>
<evidence type="ECO:0000256" key="2">
    <source>
        <dbReference type="ARBA" id="ARBA00022722"/>
    </source>
</evidence>
<evidence type="ECO:0000256" key="7">
    <source>
        <dbReference type="ARBA" id="ARBA00022839"/>
    </source>
</evidence>
<protein>
    <recommendedName>
        <fullName evidence="13">DNA 3'-5' helicase</fullName>
        <ecNumber evidence="13">5.6.2.4</ecNumber>
    </recommendedName>
</protein>
<dbReference type="PROSITE" id="PS51217">
    <property type="entry name" value="UVRD_HELICASE_CTER"/>
    <property type="match status" value="1"/>
</dbReference>
<keyword evidence="8 15" id="KW-0067">ATP-binding</keyword>
<keyword evidence="4" id="KW-0227">DNA damage</keyword>
<dbReference type="SUPFAM" id="SSF52540">
    <property type="entry name" value="P-loop containing nucleoside triphosphate hydrolases"/>
    <property type="match status" value="1"/>
</dbReference>
<dbReference type="GO" id="GO:0033202">
    <property type="term" value="C:DNA helicase complex"/>
    <property type="evidence" value="ECO:0007669"/>
    <property type="project" value="TreeGrafter"/>
</dbReference>
<dbReference type="InterPro" id="IPR000212">
    <property type="entry name" value="DNA_helicase_UvrD/REP"/>
</dbReference>
<dbReference type="GO" id="GO:0004527">
    <property type="term" value="F:exonuclease activity"/>
    <property type="evidence" value="ECO:0007669"/>
    <property type="project" value="UniProtKB-KW"/>
</dbReference>
<dbReference type="PROSITE" id="PS51198">
    <property type="entry name" value="UVRD_HELICASE_ATP_BIND"/>
    <property type="match status" value="1"/>
</dbReference>
<keyword evidence="7" id="KW-0269">Exonuclease</keyword>
<feature type="compositionally biased region" description="Basic and acidic residues" evidence="16">
    <location>
        <begin position="515"/>
        <end position="524"/>
    </location>
</feature>
<dbReference type="InterPro" id="IPR003593">
    <property type="entry name" value="AAA+_ATPase"/>
</dbReference>
<dbReference type="InterPro" id="IPR038726">
    <property type="entry name" value="PDDEXK_AddAB-type"/>
</dbReference>
<dbReference type="Pfam" id="PF00580">
    <property type="entry name" value="UvrD-helicase"/>
    <property type="match status" value="1"/>
</dbReference>
<dbReference type="Gene3D" id="1.10.10.160">
    <property type="match status" value="1"/>
</dbReference>
<keyword evidence="2" id="KW-0540">Nuclease</keyword>
<evidence type="ECO:0000259" key="17">
    <source>
        <dbReference type="PROSITE" id="PS51198"/>
    </source>
</evidence>
<dbReference type="SMART" id="SM00382">
    <property type="entry name" value="AAA"/>
    <property type="match status" value="1"/>
</dbReference>
<dbReference type="InterPro" id="IPR027417">
    <property type="entry name" value="P-loop_NTPase"/>
</dbReference>
<gene>
    <name evidence="19" type="ORF">RN607_11205</name>
</gene>
<comment type="similarity">
    <text evidence="1">Belongs to the helicase family. UvrD subfamily.</text>
</comment>
<dbReference type="EC" id="5.6.2.4" evidence="13"/>
<organism evidence="19">
    <name type="scientific">Demequina capsici</name>
    <dbReference type="NCBI Taxonomy" id="3075620"/>
    <lineage>
        <taxon>Bacteria</taxon>
        <taxon>Bacillati</taxon>
        <taxon>Actinomycetota</taxon>
        <taxon>Actinomycetes</taxon>
        <taxon>Micrococcales</taxon>
        <taxon>Demequinaceae</taxon>
        <taxon>Demequina</taxon>
    </lineage>
</organism>
<evidence type="ECO:0000256" key="13">
    <source>
        <dbReference type="ARBA" id="ARBA00034808"/>
    </source>
</evidence>
<evidence type="ECO:0000256" key="6">
    <source>
        <dbReference type="ARBA" id="ARBA00022806"/>
    </source>
</evidence>
<evidence type="ECO:0000256" key="8">
    <source>
        <dbReference type="ARBA" id="ARBA00022840"/>
    </source>
</evidence>
<name>A0AA96JAA7_9MICO</name>
<evidence type="ECO:0000259" key="18">
    <source>
        <dbReference type="PROSITE" id="PS51217"/>
    </source>
</evidence>
<dbReference type="EMBL" id="CP134880">
    <property type="protein sequence ID" value="WNM26758.1"/>
    <property type="molecule type" value="Genomic_DNA"/>
</dbReference>
<feature type="region of interest" description="Disordered" evidence="16">
    <location>
        <begin position="515"/>
        <end position="540"/>
    </location>
</feature>
<evidence type="ECO:0000256" key="9">
    <source>
        <dbReference type="ARBA" id="ARBA00023125"/>
    </source>
</evidence>
<evidence type="ECO:0000313" key="19">
    <source>
        <dbReference type="EMBL" id="WNM26758.1"/>
    </source>
</evidence>
<evidence type="ECO:0000256" key="1">
    <source>
        <dbReference type="ARBA" id="ARBA00009922"/>
    </source>
</evidence>
<dbReference type="InterPro" id="IPR014016">
    <property type="entry name" value="UvrD-like_ATP-bd"/>
</dbReference>
<keyword evidence="10" id="KW-0234">DNA repair</keyword>
<evidence type="ECO:0000256" key="15">
    <source>
        <dbReference type="PROSITE-ProRule" id="PRU00560"/>
    </source>
</evidence>
<dbReference type="PANTHER" id="PTHR11070">
    <property type="entry name" value="UVRD / RECB / PCRA DNA HELICASE FAMILY MEMBER"/>
    <property type="match status" value="1"/>
</dbReference>
<dbReference type="KEGG" id="dcp:RN607_11205"/>
<evidence type="ECO:0000256" key="14">
    <source>
        <dbReference type="ARBA" id="ARBA00048988"/>
    </source>
</evidence>
<sequence>MTADARHAPVLVAAPPHAELTPDPEQSAVLDSLARTTHDIVVTGGAGTGKTTLAVAIAADAVRRGLPVRRLLVIAATRQAAAVLRDRVAHAISGPLGGPVVRTAASAAFDVLALEAAALGAARPSLVSGAEQDVVLKELLEGHANGRVAPLDWGGAVPADATLLPGFREELRNLLMRAAERGIAPEQLAALGLRCGRPEWAAAAALYDEYEDVLALGRLTSDQGDRFDPAAVIARATLVLDEWSTTLGESTARPSWDLVVVDDAHDATAATYGLLTRLSKDGARLVLLGNADESVQGYRGAVPDRLATVAPGATRLEIATDHRQPPALAAVSAEVAERIGVKGVATARESVRRAASAAWADAPVTVLTTPHRYAQSRAIAAELRRSRHGLGTPQVQWGRMAVIARSSMLLRSIRSDLLAADIPCEPLGEGTALHLEPAIAPLLTLLRVALGEPWDEESALQVLGSRLIGLDPVALRRLRRALVREERSGGGSRASVELLVDAMGEPARWATIDGPEARKAEKASRAAAAARSRAQQPGASPGTVIWAAWDALDVAESWRAAALAGSARDDADLDAVIALLRAAQTYTERLPHVPPALFLPYLESQDFAADSLGAQGRSPDTVAFCTPAAAAGREWDVVVIAGLEEGVWPNLRLRDSVLGAQTLAEVLDAGGLHSDDALVLARGPRDLHAARRSVLDDETRALLVAVSRARSRLVLTAVEDTESQRSRFLTLIGDSAGVESRSTAGARGVSDLRAAVGWLRSEGIRAVARLEDEPRDAGALATLEGAAAQLADLAARGVPGADPGQWHGVAAPSTDEPFWEPDEQVRVSPSRLDAVRACPLKWALETAGGTAESTDAQHVGLLVHAIAEAFPDGGEPAMLAMLDERWSEIGGRDTWIEREAYGRAQDMVRRLAGYLKAARADRVLLEQGFRVELGRAVVSGIADRVEVHGDQARVVDLKTGRKVTAAEALDHGQLMMYQLVAGAGAFDGVDRASDAALVFVGAGAAREGSVVTQPPIDQDAARAVLDGAVAEMSGATFTARPNALCDHCPIRRSCPAHAAGRQVSGS</sequence>
<feature type="domain" description="UvrD-like helicase C-terminal" evidence="18">
    <location>
        <begin position="322"/>
        <end position="632"/>
    </location>
</feature>
<dbReference type="Pfam" id="PF12705">
    <property type="entry name" value="PDDEXK_1"/>
    <property type="match status" value="1"/>
</dbReference>
<evidence type="ECO:0000256" key="3">
    <source>
        <dbReference type="ARBA" id="ARBA00022741"/>
    </source>
</evidence>
<dbReference type="InterPro" id="IPR014017">
    <property type="entry name" value="DNA_helicase_UvrD-like_C"/>
</dbReference>
<dbReference type="RefSeq" id="WP_313542653.1">
    <property type="nucleotide sequence ID" value="NZ_CP134880.1"/>
</dbReference>
<evidence type="ECO:0000256" key="11">
    <source>
        <dbReference type="ARBA" id="ARBA00023235"/>
    </source>
</evidence>
<comment type="catalytic activity">
    <reaction evidence="14">
        <text>ATP + H2O = ADP + phosphate + H(+)</text>
        <dbReference type="Rhea" id="RHEA:13065"/>
        <dbReference type="ChEBI" id="CHEBI:15377"/>
        <dbReference type="ChEBI" id="CHEBI:15378"/>
        <dbReference type="ChEBI" id="CHEBI:30616"/>
        <dbReference type="ChEBI" id="CHEBI:43474"/>
        <dbReference type="ChEBI" id="CHEBI:456216"/>
        <dbReference type="EC" id="5.6.2.4"/>
    </reaction>
</comment>
<dbReference type="GO" id="GO:0043138">
    <property type="term" value="F:3'-5' DNA helicase activity"/>
    <property type="evidence" value="ECO:0007669"/>
    <property type="project" value="UniProtKB-EC"/>
</dbReference>
<dbReference type="AlphaFoldDB" id="A0AA96JAA7"/>
<dbReference type="GO" id="GO:0000725">
    <property type="term" value="P:recombinational repair"/>
    <property type="evidence" value="ECO:0007669"/>
    <property type="project" value="TreeGrafter"/>
</dbReference>